<keyword evidence="3" id="KW-0472">Membrane</keyword>
<dbReference type="Gene3D" id="2.60.40.10">
    <property type="entry name" value="Immunoglobulins"/>
    <property type="match status" value="6"/>
</dbReference>
<accession>A0A7R9BMF2</accession>
<reference evidence="6" key="1">
    <citation type="submission" date="2020-11" db="EMBL/GenBank/DDBJ databases">
        <authorList>
            <person name="Tran Van P."/>
        </authorList>
    </citation>
    <scope>NUCLEOTIDE SEQUENCE</scope>
</reference>
<dbReference type="InterPro" id="IPR036116">
    <property type="entry name" value="FN3_sf"/>
</dbReference>
<feature type="domain" description="Fibronectin type-III" evidence="5">
    <location>
        <begin position="219"/>
        <end position="313"/>
    </location>
</feature>
<dbReference type="PROSITE" id="PS50835">
    <property type="entry name" value="IG_LIKE"/>
    <property type="match status" value="1"/>
</dbReference>
<dbReference type="FunFam" id="2.60.40.10:FF:000028">
    <property type="entry name" value="Neuronal cell adhesion molecule"/>
    <property type="match status" value="1"/>
</dbReference>
<feature type="non-terminal residue" evidence="6">
    <location>
        <position position="1002"/>
    </location>
</feature>
<evidence type="ECO:0000313" key="7">
    <source>
        <dbReference type="Proteomes" id="UP000678499"/>
    </source>
</evidence>
<dbReference type="PANTHER" id="PTHR13817:SF166">
    <property type="entry name" value="NEURONAL IGCAM-RELATED"/>
    <property type="match status" value="1"/>
</dbReference>
<dbReference type="InterPro" id="IPR013098">
    <property type="entry name" value="Ig_I-set"/>
</dbReference>
<dbReference type="GO" id="GO:0009653">
    <property type="term" value="P:anatomical structure morphogenesis"/>
    <property type="evidence" value="ECO:0007669"/>
    <property type="project" value="UniProtKB-ARBA"/>
</dbReference>
<dbReference type="CDD" id="cd00063">
    <property type="entry name" value="FN3"/>
    <property type="match status" value="6"/>
</dbReference>
<feature type="region of interest" description="Disordered" evidence="2">
    <location>
        <begin position="940"/>
        <end position="961"/>
    </location>
</feature>
<feature type="compositionally biased region" description="Polar residues" evidence="2">
    <location>
        <begin position="718"/>
        <end position="729"/>
    </location>
</feature>
<feature type="domain" description="Fibronectin type-III" evidence="5">
    <location>
        <begin position="317"/>
        <end position="420"/>
    </location>
</feature>
<dbReference type="InterPro" id="IPR036179">
    <property type="entry name" value="Ig-like_dom_sf"/>
</dbReference>
<dbReference type="InterPro" id="IPR050964">
    <property type="entry name" value="Striated_Muscle_Regulatory"/>
</dbReference>
<feature type="region of interest" description="Disordered" evidence="2">
    <location>
        <begin position="45"/>
        <end position="67"/>
    </location>
</feature>
<evidence type="ECO:0000256" key="3">
    <source>
        <dbReference type="SAM" id="Phobius"/>
    </source>
</evidence>
<feature type="transmembrane region" description="Helical" evidence="3">
    <location>
        <begin position="752"/>
        <end position="774"/>
    </location>
</feature>
<keyword evidence="3" id="KW-0812">Transmembrane</keyword>
<dbReference type="Proteomes" id="UP000678499">
    <property type="component" value="Unassembled WGS sequence"/>
</dbReference>
<sequence length="1002" mass="111752">ANSDAWSSSPSSTVLASPRGGKLSDVRPGRDYVVRVRTRNVMGISSPSPTLHFRTEEERPASAPTDVSASSMYARTVAVSWGHVPTEDENGLVLAYHLGFRRYGDERREYEWQSTAAGDVAPEVGLSLGSRHYFRATLDGLSPYTQYQVVVRAVTSKGPGPHSTPVAVETYEEGERSYLSLSNFANIRQEMFDDDDDLELELNGVFPSPNAECEVPSGPPMHLVCRTSTPDRIELTWDPPASPERNGIIAHYLVHREWEGAERVNIEASKTQMKSLTFENLQPFTNHRVSVAAVTSRGHGPFSDSVSCSTLPSDPDPPEQIKVVKAGKNAVFVSWLPPRISKCKISGYRFYRKTLDGTSRSRSPTIAHRNLAATNGDLTTYETGLKAGTRYEFWVTALSDTAESLPSPKFIEVTGSTGRLASADLPRNHTVSKGSFIKIECNFIGEPAPKITWNFAGIPRGTAAPQSVEKHFEAREGEDGILSVVHLTLQHAHVEHGGRIDCFAENGDSRAHRTVWLSVQDVPQAPVLTEIHRTSDSVSVEWTQDHFVNDKPIENFLLSWRSESEENHWMTKLLLSTERSHKIQELTCGENYRVNIKSRNAIGWSQQSQELRIQPQGNGRRREQKIPIHPELEFISVGLQEFQLGDCEISKFYVDYKKSDSLHWIQAPGAIPPFGYYILPGLQKGTNYDLRIIPVLNNNHRLKPSFFSTRTKFMHNETINSPGATQESELTVAESESKTGEETAQKSISLRLVIPITASSLAVLVTVAAVVLCLRKRTNASYFNQPDYSKDVYMRTMMSNNAIPLQSTGFRDQLLARKPEFTPSGEFFSIGNGDCGEEISPYATFPVIPTESQPPQQPHPHYQRYLDADTLKVSCRGERSPYFHPAQPQEIYSGTGGKRSRLPAAYSRSSVDESDGCSRESLKSSGYRTLDYDFKRSGEARMKGRKKSGGRSQRQWDGGERLFGETQFDEGLPTQWTRVGDETSYLTQSRKIPYKPGSVIAV</sequence>
<keyword evidence="7" id="KW-1185">Reference proteome</keyword>
<feature type="domain" description="Fibronectin type-III" evidence="5">
    <location>
        <begin position="63"/>
        <end position="173"/>
    </location>
</feature>
<feature type="region of interest" description="Disordered" evidence="2">
    <location>
        <begin position="718"/>
        <end position="738"/>
    </location>
</feature>
<name>A0A7R9BMF2_9CRUS</name>
<protein>
    <submittedName>
        <fullName evidence="6">Uncharacterized protein</fullName>
    </submittedName>
</protein>
<dbReference type="InterPro" id="IPR003961">
    <property type="entry name" value="FN3_dom"/>
</dbReference>
<dbReference type="Pfam" id="PF07679">
    <property type="entry name" value="I-set"/>
    <property type="match status" value="1"/>
</dbReference>
<dbReference type="InterPro" id="IPR007110">
    <property type="entry name" value="Ig-like_dom"/>
</dbReference>
<organism evidence="6">
    <name type="scientific">Notodromas monacha</name>
    <dbReference type="NCBI Taxonomy" id="399045"/>
    <lineage>
        <taxon>Eukaryota</taxon>
        <taxon>Metazoa</taxon>
        <taxon>Ecdysozoa</taxon>
        <taxon>Arthropoda</taxon>
        <taxon>Crustacea</taxon>
        <taxon>Oligostraca</taxon>
        <taxon>Ostracoda</taxon>
        <taxon>Podocopa</taxon>
        <taxon>Podocopida</taxon>
        <taxon>Cypridocopina</taxon>
        <taxon>Cypridoidea</taxon>
        <taxon>Cyprididae</taxon>
        <taxon>Notodromas</taxon>
    </lineage>
</organism>
<dbReference type="SMART" id="SM00409">
    <property type="entry name" value="IG"/>
    <property type="match status" value="1"/>
</dbReference>
<feature type="domain" description="Ig-like" evidence="4">
    <location>
        <begin position="408"/>
        <end position="518"/>
    </location>
</feature>
<dbReference type="SUPFAM" id="SSF48726">
    <property type="entry name" value="Immunoglobulin"/>
    <property type="match status" value="1"/>
</dbReference>
<dbReference type="OrthoDB" id="5969272at2759"/>
<dbReference type="GO" id="GO:0030154">
    <property type="term" value="P:cell differentiation"/>
    <property type="evidence" value="ECO:0007669"/>
    <property type="project" value="UniProtKB-ARBA"/>
</dbReference>
<gene>
    <name evidence="6" type="ORF">NMOB1V02_LOCUS5468</name>
</gene>
<evidence type="ECO:0000256" key="2">
    <source>
        <dbReference type="SAM" id="MobiDB-lite"/>
    </source>
</evidence>
<dbReference type="InterPro" id="IPR003599">
    <property type="entry name" value="Ig_sub"/>
</dbReference>
<dbReference type="InterPro" id="IPR013783">
    <property type="entry name" value="Ig-like_fold"/>
</dbReference>
<keyword evidence="1" id="KW-0677">Repeat</keyword>
<dbReference type="PANTHER" id="PTHR13817">
    <property type="entry name" value="TITIN"/>
    <property type="match status" value="1"/>
</dbReference>
<dbReference type="PROSITE" id="PS50853">
    <property type="entry name" value="FN3"/>
    <property type="match status" value="5"/>
</dbReference>
<evidence type="ECO:0000259" key="5">
    <source>
        <dbReference type="PROSITE" id="PS50853"/>
    </source>
</evidence>
<evidence type="ECO:0000256" key="1">
    <source>
        <dbReference type="ARBA" id="ARBA00022737"/>
    </source>
</evidence>
<feature type="domain" description="Fibronectin type-III" evidence="5">
    <location>
        <begin position="522"/>
        <end position="618"/>
    </location>
</feature>
<proteinExistence type="predicted"/>
<feature type="domain" description="Fibronectin type-III" evidence="5">
    <location>
        <begin position="1"/>
        <end position="58"/>
    </location>
</feature>
<dbReference type="Pfam" id="PF00041">
    <property type="entry name" value="fn3"/>
    <property type="match status" value="4"/>
</dbReference>
<evidence type="ECO:0000313" key="6">
    <source>
        <dbReference type="EMBL" id="CAD7277744.1"/>
    </source>
</evidence>
<evidence type="ECO:0000259" key="4">
    <source>
        <dbReference type="PROSITE" id="PS50835"/>
    </source>
</evidence>
<dbReference type="EMBL" id="OA883032">
    <property type="protein sequence ID" value="CAD7277744.1"/>
    <property type="molecule type" value="Genomic_DNA"/>
</dbReference>
<dbReference type="SMART" id="SM00060">
    <property type="entry name" value="FN3"/>
    <property type="match status" value="4"/>
</dbReference>
<feature type="region of interest" description="Disordered" evidence="2">
    <location>
        <begin position="1"/>
        <end position="23"/>
    </location>
</feature>
<dbReference type="EMBL" id="CAJPEX010000995">
    <property type="protein sequence ID" value="CAG0917896.1"/>
    <property type="molecule type" value="Genomic_DNA"/>
</dbReference>
<feature type="region of interest" description="Disordered" evidence="2">
    <location>
        <begin position="880"/>
        <end position="922"/>
    </location>
</feature>
<dbReference type="SUPFAM" id="SSF49265">
    <property type="entry name" value="Fibronectin type III"/>
    <property type="match status" value="3"/>
</dbReference>
<keyword evidence="3" id="KW-1133">Transmembrane helix</keyword>
<dbReference type="AlphaFoldDB" id="A0A7R9BMF2"/>